<dbReference type="AlphaFoldDB" id="A0A4Y2ACZ4"/>
<comment type="caution">
    <text evidence="1">The sequence shown here is derived from an EMBL/GenBank/DDBJ whole genome shotgun (WGS) entry which is preliminary data.</text>
</comment>
<gene>
    <name evidence="1" type="ORF">AVEN_41854_1</name>
</gene>
<keyword evidence="2" id="KW-1185">Reference proteome</keyword>
<protein>
    <submittedName>
        <fullName evidence="1">Uncharacterized protein</fullName>
    </submittedName>
</protein>
<accession>A0A4Y2ACZ4</accession>
<proteinExistence type="predicted"/>
<organism evidence="1 2">
    <name type="scientific">Araneus ventricosus</name>
    <name type="common">Orbweaver spider</name>
    <name type="synonym">Epeira ventricosa</name>
    <dbReference type="NCBI Taxonomy" id="182803"/>
    <lineage>
        <taxon>Eukaryota</taxon>
        <taxon>Metazoa</taxon>
        <taxon>Ecdysozoa</taxon>
        <taxon>Arthropoda</taxon>
        <taxon>Chelicerata</taxon>
        <taxon>Arachnida</taxon>
        <taxon>Araneae</taxon>
        <taxon>Araneomorphae</taxon>
        <taxon>Entelegynae</taxon>
        <taxon>Araneoidea</taxon>
        <taxon>Araneidae</taxon>
        <taxon>Araneus</taxon>
    </lineage>
</organism>
<reference evidence="1 2" key="1">
    <citation type="journal article" date="2019" name="Sci. Rep.">
        <title>Orb-weaving spider Araneus ventricosus genome elucidates the spidroin gene catalogue.</title>
        <authorList>
            <person name="Kono N."/>
            <person name="Nakamura H."/>
            <person name="Ohtoshi R."/>
            <person name="Moran D.A.P."/>
            <person name="Shinohara A."/>
            <person name="Yoshida Y."/>
            <person name="Fujiwara M."/>
            <person name="Mori M."/>
            <person name="Tomita M."/>
            <person name="Arakawa K."/>
        </authorList>
    </citation>
    <scope>NUCLEOTIDE SEQUENCE [LARGE SCALE GENOMIC DNA]</scope>
</reference>
<evidence type="ECO:0000313" key="1">
    <source>
        <dbReference type="EMBL" id="GBL77467.1"/>
    </source>
</evidence>
<sequence>MGWGDGTPGWGASFLRFLSSEAVAVDVEKMVGVDERVLWNPKRGGIYLNAEPSCLNRLGEIIVLPIEPVLGSCFHITVWRVPDKCLEPRMGAKSWLYREWLQTRCNSTVLREVWVLLCRRMTPSLNMPGRLRRKASRWPSEYFLFQKLKEPGIRRVIH</sequence>
<dbReference type="EMBL" id="BGPR01000012">
    <property type="protein sequence ID" value="GBL77467.1"/>
    <property type="molecule type" value="Genomic_DNA"/>
</dbReference>
<name>A0A4Y2ACZ4_ARAVE</name>
<evidence type="ECO:0000313" key="2">
    <source>
        <dbReference type="Proteomes" id="UP000499080"/>
    </source>
</evidence>
<dbReference type="Proteomes" id="UP000499080">
    <property type="component" value="Unassembled WGS sequence"/>
</dbReference>